<accession>A0A378TUM5</accession>
<dbReference type="AlphaFoldDB" id="A0A378TUM5"/>
<protein>
    <submittedName>
        <fullName evidence="1">Uncharacterized protein</fullName>
    </submittedName>
</protein>
<dbReference type="RefSeq" id="WP_115007981.1">
    <property type="nucleotide sequence ID" value="NZ_UGQU01000003.1"/>
</dbReference>
<dbReference type="Proteomes" id="UP000254437">
    <property type="component" value="Unassembled WGS sequence"/>
</dbReference>
<evidence type="ECO:0000313" key="1">
    <source>
        <dbReference type="EMBL" id="STZ63670.1"/>
    </source>
</evidence>
<gene>
    <name evidence="1" type="ORF">NCTC10359_02106</name>
</gene>
<name>A0A378TUM5_MORLA</name>
<dbReference type="EMBL" id="UGQU01000003">
    <property type="protein sequence ID" value="STZ63670.1"/>
    <property type="molecule type" value="Genomic_DNA"/>
</dbReference>
<proteinExistence type="predicted"/>
<evidence type="ECO:0000313" key="2">
    <source>
        <dbReference type="Proteomes" id="UP000254437"/>
    </source>
</evidence>
<organism evidence="1 2">
    <name type="scientific">Moraxella lacunata</name>
    <dbReference type="NCBI Taxonomy" id="477"/>
    <lineage>
        <taxon>Bacteria</taxon>
        <taxon>Pseudomonadati</taxon>
        <taxon>Pseudomonadota</taxon>
        <taxon>Gammaproteobacteria</taxon>
        <taxon>Moraxellales</taxon>
        <taxon>Moraxellaceae</taxon>
        <taxon>Moraxella</taxon>
    </lineage>
</organism>
<sequence>MIEFKQKITPLLSKEKIFIFDKYFNAYDNLMQSIEFYYKQNNDTYYFICATYYIELLLNGLADITPKNPCQLLSDYLDNYRDLDFANNEKSMINDKDNFIQNIQLFIDNYRNHQGFCDKDDLIVVCNDLIEFIKLSQDNDLVKRYG</sequence>
<reference evidence="1 2" key="1">
    <citation type="submission" date="2018-06" db="EMBL/GenBank/DDBJ databases">
        <authorList>
            <consortium name="Pathogen Informatics"/>
            <person name="Doyle S."/>
        </authorList>
    </citation>
    <scope>NUCLEOTIDE SEQUENCE [LARGE SCALE GENOMIC DNA]</scope>
    <source>
        <strain evidence="1 2">NCTC10359</strain>
    </source>
</reference>